<feature type="compositionally biased region" description="Basic residues" evidence="1">
    <location>
        <begin position="127"/>
        <end position="136"/>
    </location>
</feature>
<organism evidence="2 3">
    <name type="scientific">Phytophthora megakarya</name>
    <dbReference type="NCBI Taxonomy" id="4795"/>
    <lineage>
        <taxon>Eukaryota</taxon>
        <taxon>Sar</taxon>
        <taxon>Stramenopiles</taxon>
        <taxon>Oomycota</taxon>
        <taxon>Peronosporomycetes</taxon>
        <taxon>Peronosporales</taxon>
        <taxon>Peronosporaceae</taxon>
        <taxon>Phytophthora</taxon>
    </lineage>
</organism>
<dbReference type="Proteomes" id="UP000198211">
    <property type="component" value="Unassembled WGS sequence"/>
</dbReference>
<dbReference type="OrthoDB" id="129427at2759"/>
<dbReference type="AlphaFoldDB" id="A0A225UY70"/>
<dbReference type="EMBL" id="NBNE01009772">
    <property type="protein sequence ID" value="OWY98080.1"/>
    <property type="molecule type" value="Genomic_DNA"/>
</dbReference>
<feature type="region of interest" description="Disordered" evidence="1">
    <location>
        <begin position="249"/>
        <end position="291"/>
    </location>
</feature>
<evidence type="ECO:0000313" key="2">
    <source>
        <dbReference type="EMBL" id="OWY98080.1"/>
    </source>
</evidence>
<proteinExistence type="predicted"/>
<accession>A0A225UY70</accession>
<feature type="compositionally biased region" description="Polar residues" evidence="1">
    <location>
        <begin position="257"/>
        <end position="272"/>
    </location>
</feature>
<evidence type="ECO:0008006" key="4">
    <source>
        <dbReference type="Google" id="ProtNLM"/>
    </source>
</evidence>
<keyword evidence="3" id="KW-1185">Reference proteome</keyword>
<reference evidence="3" key="1">
    <citation type="submission" date="2017-03" db="EMBL/GenBank/DDBJ databases">
        <title>Phytopthora megakarya and P. palmivora, two closely related causual agents of cacao black pod achieved similar genome size and gene model numbers by different mechanisms.</title>
        <authorList>
            <person name="Ali S."/>
            <person name="Shao J."/>
            <person name="Larry D.J."/>
            <person name="Kronmiller B."/>
            <person name="Shen D."/>
            <person name="Strem M.D."/>
            <person name="Melnick R.L."/>
            <person name="Guiltinan M.J."/>
            <person name="Tyler B.M."/>
            <person name="Meinhardt L.W."/>
            <person name="Bailey B.A."/>
        </authorList>
    </citation>
    <scope>NUCLEOTIDE SEQUENCE [LARGE SCALE GENOMIC DNA]</scope>
    <source>
        <strain evidence="3">zdho120</strain>
    </source>
</reference>
<feature type="compositionally biased region" description="Basic and acidic residues" evidence="1">
    <location>
        <begin position="276"/>
        <end position="291"/>
    </location>
</feature>
<name>A0A225UY70_9STRA</name>
<feature type="region of interest" description="Disordered" evidence="1">
    <location>
        <begin position="1"/>
        <end position="154"/>
    </location>
</feature>
<feature type="compositionally biased region" description="Basic and acidic residues" evidence="1">
    <location>
        <begin position="12"/>
        <end position="23"/>
    </location>
</feature>
<protein>
    <recommendedName>
        <fullName evidence="4">Eukaryotic/viral aspartic protease</fullName>
    </recommendedName>
</protein>
<sequence>MVRVPGSSGDSGFHRESQEEVQVKTEQGNEMSSDARSTTTSLNARSADRQSARRNAFDRSEADLDPDPDLEEKPHPPQVSGKETAADPDSRQDPLTNQTKVKAELYSFIDPDKPTIYLRKSLDPRKPRSKTVRKKMKAPDDEEDEDHPGSGWSEEDLKSIYNRKELRDFIDQYPVMRVLKLKRIADPKEPMDAPATLANTMELIRLLNEAGMIPRSFDADALFDLDLDVIQATSRDLFQKLKILVGEVPQSPDPRPLTTSDAIDNLNVSSHYASAAEDRSDTSSEPPRRMP</sequence>
<evidence type="ECO:0000313" key="3">
    <source>
        <dbReference type="Proteomes" id="UP000198211"/>
    </source>
</evidence>
<gene>
    <name evidence="2" type="ORF">PHMEG_00031249</name>
</gene>
<comment type="caution">
    <text evidence="2">The sequence shown here is derived from an EMBL/GenBank/DDBJ whole genome shotgun (WGS) entry which is preliminary data.</text>
</comment>
<feature type="compositionally biased region" description="Basic and acidic residues" evidence="1">
    <location>
        <begin position="46"/>
        <end position="62"/>
    </location>
</feature>
<feature type="compositionally biased region" description="Polar residues" evidence="1">
    <location>
        <begin position="24"/>
        <end position="44"/>
    </location>
</feature>
<evidence type="ECO:0000256" key="1">
    <source>
        <dbReference type="SAM" id="MobiDB-lite"/>
    </source>
</evidence>